<keyword evidence="2 6" id="KW-0812">Transmembrane</keyword>
<organism evidence="7 8">
    <name type="scientific">Kwoniella newhampshirensis</name>
    <dbReference type="NCBI Taxonomy" id="1651941"/>
    <lineage>
        <taxon>Eukaryota</taxon>
        <taxon>Fungi</taxon>
        <taxon>Dikarya</taxon>
        <taxon>Basidiomycota</taxon>
        <taxon>Agaricomycotina</taxon>
        <taxon>Tremellomycetes</taxon>
        <taxon>Tremellales</taxon>
        <taxon>Cryptococcaceae</taxon>
        <taxon>Kwoniella</taxon>
    </lineage>
</organism>
<comment type="caution">
    <text evidence="7">The sequence shown here is derived from an EMBL/GenBank/DDBJ whole genome shotgun (WGS) entry which is preliminary data.</text>
</comment>
<proteinExistence type="predicted"/>
<evidence type="ECO:0000256" key="6">
    <source>
        <dbReference type="SAM" id="Phobius"/>
    </source>
</evidence>
<keyword evidence="4 6" id="KW-0472">Membrane</keyword>
<evidence type="ECO:0000313" key="7">
    <source>
        <dbReference type="EMBL" id="KAK8846525.1"/>
    </source>
</evidence>
<dbReference type="InterPro" id="IPR007568">
    <property type="entry name" value="RTA1"/>
</dbReference>
<feature type="compositionally biased region" description="Polar residues" evidence="5">
    <location>
        <begin position="241"/>
        <end position="260"/>
    </location>
</feature>
<feature type="transmembrane region" description="Helical" evidence="6">
    <location>
        <begin position="286"/>
        <end position="306"/>
    </location>
</feature>
<dbReference type="GeneID" id="92182869"/>
<feature type="transmembrane region" description="Helical" evidence="6">
    <location>
        <begin position="114"/>
        <end position="136"/>
    </location>
</feature>
<feature type="transmembrane region" description="Helical" evidence="6">
    <location>
        <begin position="191"/>
        <end position="210"/>
    </location>
</feature>
<evidence type="ECO:0000256" key="4">
    <source>
        <dbReference type="ARBA" id="ARBA00023136"/>
    </source>
</evidence>
<feature type="transmembrane region" description="Helical" evidence="6">
    <location>
        <begin position="326"/>
        <end position="350"/>
    </location>
</feature>
<accession>A0AAW0YV36</accession>
<evidence type="ECO:0000256" key="2">
    <source>
        <dbReference type="ARBA" id="ARBA00022692"/>
    </source>
</evidence>
<dbReference type="Pfam" id="PF04479">
    <property type="entry name" value="RTA1"/>
    <property type="match status" value="1"/>
</dbReference>
<protein>
    <submittedName>
        <fullName evidence="7">Uncharacterized protein</fullName>
    </submittedName>
</protein>
<dbReference type="KEGG" id="kne:92182869"/>
<dbReference type="GO" id="GO:0000324">
    <property type="term" value="C:fungal-type vacuole"/>
    <property type="evidence" value="ECO:0007669"/>
    <property type="project" value="TreeGrafter"/>
</dbReference>
<dbReference type="AlphaFoldDB" id="A0AAW0YV36"/>
<comment type="subcellular location">
    <subcellularLocation>
        <location evidence="1">Membrane</location>
        <topology evidence="1">Multi-pass membrane protein</topology>
    </subcellularLocation>
</comment>
<evidence type="ECO:0000256" key="1">
    <source>
        <dbReference type="ARBA" id="ARBA00004141"/>
    </source>
</evidence>
<keyword evidence="8" id="KW-1185">Reference proteome</keyword>
<evidence type="ECO:0000256" key="5">
    <source>
        <dbReference type="SAM" id="MobiDB-lite"/>
    </source>
</evidence>
<feature type="region of interest" description="Disordered" evidence="5">
    <location>
        <begin position="239"/>
        <end position="267"/>
    </location>
</feature>
<feature type="transmembrane region" description="Helical" evidence="6">
    <location>
        <begin position="148"/>
        <end position="171"/>
    </location>
</feature>
<dbReference type="GO" id="GO:0005886">
    <property type="term" value="C:plasma membrane"/>
    <property type="evidence" value="ECO:0007669"/>
    <property type="project" value="TreeGrafter"/>
</dbReference>
<sequence>MSCVLTNYTSMTTTPIPCNPINGSANLFTGQVQYTDYGYEPNHAATYAFLAIFASGFAAHVLLGVWQRCWWTLPTLAVGTAVEVIGWGGRLWSIVSWRWDPNQGGLWSSNHNGFIVQIVCLVIGPTFFSAANYILLGSPSYVSLHSQSFSLLFICADLTCLVVQAVGGGIAGTANNEEGANQGGYIMTGGVILQLIVTVIYLILFGEWVYRRHTDLPSKRQYNPFSFTSRFARKKHAPSNIEDSNNHMMSPMTNGSQETHATTKPEDGLIAPPPFRSEFQISEKRIQIMCALIAMGTLLIIIRSVYRSIELLRGWSGPVATDEPLFIGMDALLMCLFVWLYAAVHPYIAFGRRLF</sequence>
<dbReference type="PANTHER" id="PTHR31465">
    <property type="entry name" value="PROTEIN RTA1-RELATED"/>
    <property type="match status" value="1"/>
</dbReference>
<evidence type="ECO:0000313" key="8">
    <source>
        <dbReference type="Proteomes" id="UP001388673"/>
    </source>
</evidence>
<evidence type="ECO:0000256" key="3">
    <source>
        <dbReference type="ARBA" id="ARBA00022989"/>
    </source>
</evidence>
<dbReference type="Proteomes" id="UP001388673">
    <property type="component" value="Unassembled WGS sequence"/>
</dbReference>
<dbReference type="PANTHER" id="PTHR31465:SF9">
    <property type="entry name" value="SPHINGOID LONG-CHAIN BASE TRANSPORTER RSB1"/>
    <property type="match status" value="1"/>
</dbReference>
<feature type="transmembrane region" description="Helical" evidence="6">
    <location>
        <begin position="44"/>
        <end position="66"/>
    </location>
</feature>
<feature type="transmembrane region" description="Helical" evidence="6">
    <location>
        <begin position="73"/>
        <end position="94"/>
    </location>
</feature>
<name>A0AAW0YV36_9TREE</name>
<gene>
    <name evidence="7" type="ORF">IAR55_005611</name>
</gene>
<dbReference type="RefSeq" id="XP_066800475.1">
    <property type="nucleotide sequence ID" value="XM_066948702.1"/>
</dbReference>
<dbReference type="EMBL" id="JBCAWK010000011">
    <property type="protein sequence ID" value="KAK8846525.1"/>
    <property type="molecule type" value="Genomic_DNA"/>
</dbReference>
<reference evidence="7 8" key="1">
    <citation type="journal article" date="2024" name="bioRxiv">
        <title>Comparative genomics of Cryptococcus and Kwoniella reveals pathogenesis evolution and contrasting karyotype dynamics via intercentromeric recombination or chromosome fusion.</title>
        <authorList>
            <person name="Coelho M.A."/>
            <person name="David-Palma M."/>
            <person name="Shea T."/>
            <person name="Bowers K."/>
            <person name="McGinley-Smith S."/>
            <person name="Mohammad A.W."/>
            <person name="Gnirke A."/>
            <person name="Yurkov A.M."/>
            <person name="Nowrousian M."/>
            <person name="Sun S."/>
            <person name="Cuomo C.A."/>
            <person name="Heitman J."/>
        </authorList>
    </citation>
    <scope>NUCLEOTIDE SEQUENCE [LARGE SCALE GENOMIC DNA]</scope>
    <source>
        <strain evidence="7 8">CBS 13917</strain>
    </source>
</reference>
<keyword evidence="3 6" id="KW-1133">Transmembrane helix</keyword>